<dbReference type="InterPro" id="IPR041657">
    <property type="entry name" value="HTH_17"/>
</dbReference>
<dbReference type="Proteomes" id="UP000294739">
    <property type="component" value="Unassembled WGS sequence"/>
</dbReference>
<dbReference type="Pfam" id="PF12728">
    <property type="entry name" value="HTH_17"/>
    <property type="match status" value="1"/>
</dbReference>
<dbReference type="RefSeq" id="WP_131897986.1">
    <property type="nucleotide sequence ID" value="NZ_SMKZ01000032.1"/>
</dbReference>
<dbReference type="InParanoid" id="A0A4R5CUV0"/>
<keyword evidence="4" id="KW-1185">Reference proteome</keyword>
<dbReference type="EMBL" id="SMKZ01000032">
    <property type="protein sequence ID" value="TDE03427.1"/>
    <property type="molecule type" value="Genomic_DNA"/>
</dbReference>
<evidence type="ECO:0000313" key="3">
    <source>
        <dbReference type="EMBL" id="TDE03427.1"/>
    </source>
</evidence>
<evidence type="ECO:0000313" key="4">
    <source>
        <dbReference type="Proteomes" id="UP000294739"/>
    </source>
</evidence>
<keyword evidence="3" id="KW-0238">DNA-binding</keyword>
<evidence type="ECO:0000259" key="2">
    <source>
        <dbReference type="Pfam" id="PF12728"/>
    </source>
</evidence>
<dbReference type="AlphaFoldDB" id="A0A4R5CUV0"/>
<dbReference type="InterPro" id="IPR010093">
    <property type="entry name" value="SinI_DNA-bd"/>
</dbReference>
<sequence length="69" mass="7761">MAGPLTTAEVADRLGKSKKTISQHAKRGHIPGAFQPFGKDWRFDRDQFEAWLDAQKAGDPWRAPKGARR</sequence>
<comment type="caution">
    <text evidence="3">The sequence shown here is derived from an EMBL/GenBank/DDBJ whole genome shotgun (WGS) entry which is preliminary data.</text>
</comment>
<reference evidence="3 4" key="1">
    <citation type="submission" date="2019-03" db="EMBL/GenBank/DDBJ databases">
        <title>Draft genome sequences of novel Actinobacteria.</title>
        <authorList>
            <person name="Sahin N."/>
            <person name="Ay H."/>
            <person name="Saygin H."/>
        </authorList>
    </citation>
    <scope>NUCLEOTIDE SEQUENCE [LARGE SCALE GENOMIC DNA]</scope>
    <source>
        <strain evidence="3 4">5K138</strain>
    </source>
</reference>
<evidence type="ECO:0000256" key="1">
    <source>
        <dbReference type="SAM" id="MobiDB-lite"/>
    </source>
</evidence>
<feature type="compositionally biased region" description="Basic residues" evidence="1">
    <location>
        <begin position="16"/>
        <end position="29"/>
    </location>
</feature>
<proteinExistence type="predicted"/>
<dbReference type="Gene3D" id="1.10.10.10">
    <property type="entry name" value="Winged helix-like DNA-binding domain superfamily/Winged helix DNA-binding domain"/>
    <property type="match status" value="1"/>
</dbReference>
<name>A0A4R5CUV0_9ACTN</name>
<protein>
    <submittedName>
        <fullName evidence="3">DNA-binding protein</fullName>
    </submittedName>
</protein>
<dbReference type="NCBIfam" id="TIGR01764">
    <property type="entry name" value="excise"/>
    <property type="match status" value="1"/>
</dbReference>
<dbReference type="OrthoDB" id="9800864at2"/>
<dbReference type="InterPro" id="IPR009061">
    <property type="entry name" value="DNA-bd_dom_put_sf"/>
</dbReference>
<feature type="domain" description="Helix-turn-helix" evidence="2">
    <location>
        <begin position="5"/>
        <end position="55"/>
    </location>
</feature>
<dbReference type="GO" id="GO:0003677">
    <property type="term" value="F:DNA binding"/>
    <property type="evidence" value="ECO:0007669"/>
    <property type="project" value="UniProtKB-KW"/>
</dbReference>
<dbReference type="SUPFAM" id="SSF46955">
    <property type="entry name" value="Putative DNA-binding domain"/>
    <property type="match status" value="1"/>
</dbReference>
<dbReference type="InterPro" id="IPR036388">
    <property type="entry name" value="WH-like_DNA-bd_sf"/>
</dbReference>
<feature type="region of interest" description="Disordered" evidence="1">
    <location>
        <begin position="13"/>
        <end position="33"/>
    </location>
</feature>
<accession>A0A4R5CUV0</accession>
<organism evidence="3 4">
    <name type="scientific">Jiangella asiatica</name>
    <dbReference type="NCBI Taxonomy" id="2530372"/>
    <lineage>
        <taxon>Bacteria</taxon>
        <taxon>Bacillati</taxon>
        <taxon>Actinomycetota</taxon>
        <taxon>Actinomycetes</taxon>
        <taxon>Jiangellales</taxon>
        <taxon>Jiangellaceae</taxon>
        <taxon>Jiangella</taxon>
    </lineage>
</organism>
<gene>
    <name evidence="3" type="ORF">E1269_20530</name>
</gene>